<protein>
    <recommendedName>
        <fullName evidence="2">Tyr recombinase domain-containing protein</fullName>
    </recommendedName>
</protein>
<dbReference type="GO" id="GO:0006310">
    <property type="term" value="P:DNA recombination"/>
    <property type="evidence" value="ECO:0007669"/>
    <property type="project" value="UniProtKB-KW"/>
</dbReference>
<name>A0A5J4WCK8_9EUKA</name>
<dbReference type="InterPro" id="IPR013762">
    <property type="entry name" value="Integrase-like_cat_sf"/>
</dbReference>
<comment type="caution">
    <text evidence="3">The sequence shown here is derived from an EMBL/GenBank/DDBJ whole genome shotgun (WGS) entry which is preliminary data.</text>
</comment>
<dbReference type="Gene3D" id="1.10.443.10">
    <property type="entry name" value="Intergrase catalytic core"/>
    <property type="match status" value="1"/>
</dbReference>
<organism evidence="3 4">
    <name type="scientific">Streblomastix strix</name>
    <dbReference type="NCBI Taxonomy" id="222440"/>
    <lineage>
        <taxon>Eukaryota</taxon>
        <taxon>Metamonada</taxon>
        <taxon>Preaxostyla</taxon>
        <taxon>Oxymonadida</taxon>
        <taxon>Streblomastigidae</taxon>
        <taxon>Streblomastix</taxon>
    </lineage>
</organism>
<feature type="domain" description="Tyr recombinase" evidence="2">
    <location>
        <begin position="93"/>
        <end position="247"/>
    </location>
</feature>
<dbReference type="Proteomes" id="UP000324800">
    <property type="component" value="Unassembled WGS sequence"/>
</dbReference>
<dbReference type="GO" id="GO:0015074">
    <property type="term" value="P:DNA integration"/>
    <property type="evidence" value="ECO:0007669"/>
    <property type="project" value="InterPro"/>
</dbReference>
<dbReference type="OrthoDB" id="7699712at2759"/>
<dbReference type="EMBL" id="SNRW01002462">
    <property type="protein sequence ID" value="KAA6392688.1"/>
    <property type="molecule type" value="Genomic_DNA"/>
</dbReference>
<keyword evidence="1" id="KW-0233">DNA recombination</keyword>
<reference evidence="3 4" key="1">
    <citation type="submission" date="2019-03" db="EMBL/GenBank/DDBJ databases">
        <title>Single cell metagenomics reveals metabolic interactions within the superorganism composed of flagellate Streblomastix strix and complex community of Bacteroidetes bacteria on its surface.</title>
        <authorList>
            <person name="Treitli S.C."/>
            <person name="Kolisko M."/>
            <person name="Husnik F."/>
            <person name="Keeling P."/>
            <person name="Hampl V."/>
        </authorList>
    </citation>
    <scope>NUCLEOTIDE SEQUENCE [LARGE SCALE GENOMIC DNA]</scope>
    <source>
        <strain evidence="3">ST1C</strain>
    </source>
</reference>
<evidence type="ECO:0000259" key="2">
    <source>
        <dbReference type="Pfam" id="PF00589"/>
    </source>
</evidence>
<gene>
    <name evidence="3" type="ORF">EZS28_011783</name>
</gene>
<sequence length="409" mass="47033">MLPTERPDVHIVYVLCWLNELSGKQRKSKLLLLKTHVSATFAQFSKMSNIIDSLLIKQFTTYLNLNTNSKARYDAILDIEILFKYIRQTTFSSQQDKQLLAMTLLDRNSTARITVLQRMTMDDITMEKDIFTISTMIKKGNKVRNEKITLLQRNNQLCPVLALKNWMKTRSKLEINGDSLFWNFYNQVPTSSYYCSRMLTGILRNSGNNPPYNGPSIRHASITNLRSSGASVTEVNAFSRHILTSTVVDAFYFRPVQRDLGQLQFNNNRFALCVMSGHSPNVYAMNNNPNVYEASIIYWKTVTLVLGRLPKWKAEYFWLYSNEDAQNQPKQANRRLAQLLFFFKILIFSEIRDSSPTCTFALGGSTRGTSGGEENTSVWVECDDTDVRLTSLDEALQRQAYVLVYMRKV</sequence>
<dbReference type="Pfam" id="PF00589">
    <property type="entry name" value="Phage_integrase"/>
    <property type="match status" value="1"/>
</dbReference>
<evidence type="ECO:0000256" key="1">
    <source>
        <dbReference type="ARBA" id="ARBA00023172"/>
    </source>
</evidence>
<evidence type="ECO:0000313" key="3">
    <source>
        <dbReference type="EMBL" id="KAA6392688.1"/>
    </source>
</evidence>
<dbReference type="InterPro" id="IPR011010">
    <property type="entry name" value="DNA_brk_join_enz"/>
</dbReference>
<dbReference type="Gene3D" id="3.90.70.10">
    <property type="entry name" value="Cysteine proteinases"/>
    <property type="match status" value="1"/>
</dbReference>
<dbReference type="GO" id="GO:0003677">
    <property type="term" value="F:DNA binding"/>
    <property type="evidence" value="ECO:0007669"/>
    <property type="project" value="InterPro"/>
</dbReference>
<proteinExistence type="predicted"/>
<evidence type="ECO:0000313" key="4">
    <source>
        <dbReference type="Proteomes" id="UP000324800"/>
    </source>
</evidence>
<dbReference type="AlphaFoldDB" id="A0A5J4WCK8"/>
<dbReference type="SUPFAM" id="SSF56349">
    <property type="entry name" value="DNA breaking-rejoining enzymes"/>
    <property type="match status" value="1"/>
</dbReference>
<dbReference type="InterPro" id="IPR002104">
    <property type="entry name" value="Integrase_catalytic"/>
</dbReference>
<accession>A0A5J4WCK8</accession>